<sequence>MTAMTMTLETMACRVESILGHWQAALETAEQGVQICPKYGPLWFVLLRQAEKLHGAAAVKEYAPSAIASICSELHWKIHFEVATACSRQGALPQCRQSIGRAALQCPRHLRWKVWLLAARAELWEGSADACRRLLAQARIDAPSRMQVAVCLERARTEEFLGNLKGTRVAFGEAHACEGHDWKAHLLTSVD</sequence>
<protein>
    <submittedName>
        <fullName evidence="3">TPR-containing protein DDB_G0280363</fullName>
    </submittedName>
</protein>
<dbReference type="AlphaFoldDB" id="A0A9P1FMB7"/>
<name>A0A9P1FMB7_9DINO</name>
<accession>A0A9P1FMB7</accession>
<evidence type="ECO:0000313" key="1">
    <source>
        <dbReference type="EMBL" id="CAI3979655.1"/>
    </source>
</evidence>
<comment type="caution">
    <text evidence="1">The sequence shown here is derived from an EMBL/GenBank/DDBJ whole genome shotgun (WGS) entry which is preliminary data.</text>
</comment>
<evidence type="ECO:0000313" key="4">
    <source>
        <dbReference type="Proteomes" id="UP001152797"/>
    </source>
</evidence>
<dbReference type="EMBL" id="CAMXCT030000502">
    <property type="protein sequence ID" value="CAL4766967.1"/>
    <property type="molecule type" value="Genomic_DNA"/>
</dbReference>
<dbReference type="Proteomes" id="UP001152797">
    <property type="component" value="Unassembled WGS sequence"/>
</dbReference>
<reference evidence="1" key="1">
    <citation type="submission" date="2022-10" db="EMBL/GenBank/DDBJ databases">
        <authorList>
            <person name="Chen Y."/>
            <person name="Dougan E. K."/>
            <person name="Chan C."/>
            <person name="Rhodes N."/>
            <person name="Thang M."/>
        </authorList>
    </citation>
    <scope>NUCLEOTIDE SEQUENCE</scope>
</reference>
<reference evidence="2" key="2">
    <citation type="submission" date="2024-04" db="EMBL/GenBank/DDBJ databases">
        <authorList>
            <person name="Chen Y."/>
            <person name="Shah S."/>
            <person name="Dougan E. K."/>
            <person name="Thang M."/>
            <person name="Chan C."/>
        </authorList>
    </citation>
    <scope>NUCLEOTIDE SEQUENCE [LARGE SCALE GENOMIC DNA]</scope>
</reference>
<dbReference type="SUPFAM" id="SSF48452">
    <property type="entry name" value="TPR-like"/>
    <property type="match status" value="1"/>
</dbReference>
<evidence type="ECO:0000313" key="2">
    <source>
        <dbReference type="EMBL" id="CAL1133030.1"/>
    </source>
</evidence>
<dbReference type="EMBL" id="CAMXCT020000502">
    <property type="protein sequence ID" value="CAL1133030.1"/>
    <property type="molecule type" value="Genomic_DNA"/>
</dbReference>
<dbReference type="Gene3D" id="1.25.40.10">
    <property type="entry name" value="Tetratricopeptide repeat domain"/>
    <property type="match status" value="1"/>
</dbReference>
<organism evidence="1">
    <name type="scientific">Cladocopium goreaui</name>
    <dbReference type="NCBI Taxonomy" id="2562237"/>
    <lineage>
        <taxon>Eukaryota</taxon>
        <taxon>Sar</taxon>
        <taxon>Alveolata</taxon>
        <taxon>Dinophyceae</taxon>
        <taxon>Suessiales</taxon>
        <taxon>Symbiodiniaceae</taxon>
        <taxon>Cladocopium</taxon>
    </lineage>
</organism>
<gene>
    <name evidence="1" type="ORF">C1SCF055_LOCUS7592</name>
</gene>
<dbReference type="EMBL" id="CAMXCT010000502">
    <property type="protein sequence ID" value="CAI3979655.1"/>
    <property type="molecule type" value="Genomic_DNA"/>
</dbReference>
<dbReference type="InterPro" id="IPR011990">
    <property type="entry name" value="TPR-like_helical_dom_sf"/>
</dbReference>
<evidence type="ECO:0000313" key="3">
    <source>
        <dbReference type="EMBL" id="CAL4766967.1"/>
    </source>
</evidence>
<dbReference type="OrthoDB" id="440128at2759"/>
<proteinExistence type="predicted"/>
<keyword evidence="4" id="KW-1185">Reference proteome</keyword>